<sequence length="99" mass="11360">MGALIVTSSDSFQKVKCWDTIFKNHNCKRSRSFIANFPKNKPLCFILVQANYRMSICGGEENRFNEGIMKDVKNTKANGMIEVCFLIRESISFSYFGML</sequence>
<reference evidence="1 2" key="1">
    <citation type="journal article" date="2021" name="BMC Biol.">
        <title>Horizontally acquired antibacterial genes associated with adaptive radiation of ladybird beetles.</title>
        <authorList>
            <person name="Li H.S."/>
            <person name="Tang X.F."/>
            <person name="Huang Y.H."/>
            <person name="Xu Z.Y."/>
            <person name="Chen M.L."/>
            <person name="Du X.Y."/>
            <person name="Qiu B.Y."/>
            <person name="Chen P.T."/>
            <person name="Zhang W."/>
            <person name="Slipinski A."/>
            <person name="Escalona H.E."/>
            <person name="Waterhouse R.M."/>
            <person name="Zwick A."/>
            <person name="Pang H."/>
        </authorList>
    </citation>
    <scope>NUCLEOTIDE SEQUENCE [LARGE SCALE GENOMIC DNA]</scope>
    <source>
        <strain evidence="1">SYSU2018</strain>
    </source>
</reference>
<name>A0ABD2N9L0_9CUCU</name>
<protein>
    <submittedName>
        <fullName evidence="1">Uncharacterized protein</fullName>
    </submittedName>
</protein>
<organism evidence="1 2">
    <name type="scientific">Cryptolaemus montrouzieri</name>
    <dbReference type="NCBI Taxonomy" id="559131"/>
    <lineage>
        <taxon>Eukaryota</taxon>
        <taxon>Metazoa</taxon>
        <taxon>Ecdysozoa</taxon>
        <taxon>Arthropoda</taxon>
        <taxon>Hexapoda</taxon>
        <taxon>Insecta</taxon>
        <taxon>Pterygota</taxon>
        <taxon>Neoptera</taxon>
        <taxon>Endopterygota</taxon>
        <taxon>Coleoptera</taxon>
        <taxon>Polyphaga</taxon>
        <taxon>Cucujiformia</taxon>
        <taxon>Coccinelloidea</taxon>
        <taxon>Coccinellidae</taxon>
        <taxon>Scymninae</taxon>
        <taxon>Scymnini</taxon>
        <taxon>Cryptolaemus</taxon>
    </lineage>
</organism>
<evidence type="ECO:0000313" key="1">
    <source>
        <dbReference type="EMBL" id="KAL3275373.1"/>
    </source>
</evidence>
<dbReference type="Proteomes" id="UP001516400">
    <property type="component" value="Unassembled WGS sequence"/>
</dbReference>
<evidence type="ECO:0000313" key="2">
    <source>
        <dbReference type="Proteomes" id="UP001516400"/>
    </source>
</evidence>
<gene>
    <name evidence="1" type="ORF">HHI36_020140</name>
</gene>
<keyword evidence="2" id="KW-1185">Reference proteome</keyword>
<comment type="caution">
    <text evidence="1">The sequence shown here is derived from an EMBL/GenBank/DDBJ whole genome shotgun (WGS) entry which is preliminary data.</text>
</comment>
<accession>A0ABD2N9L0</accession>
<proteinExistence type="predicted"/>
<dbReference type="EMBL" id="JABFTP020000083">
    <property type="protein sequence ID" value="KAL3275373.1"/>
    <property type="molecule type" value="Genomic_DNA"/>
</dbReference>
<dbReference type="AlphaFoldDB" id="A0ABD2N9L0"/>